<comment type="similarity">
    <text evidence="1">Belongs to the UDP-glycosyltransferase family.</text>
</comment>
<sequence>MFLPFASTSHIIPMIDIARLFAMHGVNVTIVAASLFQSSIGRDSSLGRSIRTHIVKFPAAEVGLSVSVETFNANTAPDMFSKIAKGLNQLEKEIEKLFEELEADCIVTDMFYPRIVDAAARLGIPRLMLLVGSCFAHSAHHSVTKLRI</sequence>
<evidence type="ECO:0000256" key="3">
    <source>
        <dbReference type="SAM" id="Coils"/>
    </source>
</evidence>
<feature type="coiled-coil region" evidence="3">
    <location>
        <begin position="80"/>
        <end position="107"/>
    </location>
</feature>
<keyword evidence="3" id="KW-0175">Coiled coil</keyword>
<evidence type="ECO:0000313" key="4">
    <source>
        <dbReference type="EMBL" id="RYR15723.1"/>
    </source>
</evidence>
<evidence type="ECO:0000256" key="2">
    <source>
        <dbReference type="ARBA" id="ARBA00022676"/>
    </source>
</evidence>
<evidence type="ECO:0000313" key="5">
    <source>
        <dbReference type="Proteomes" id="UP000289738"/>
    </source>
</evidence>
<dbReference type="Proteomes" id="UP000289738">
    <property type="component" value="Chromosome B04"/>
</dbReference>
<dbReference type="Gene3D" id="3.40.50.2000">
    <property type="entry name" value="Glycogen Phosphorylase B"/>
    <property type="match status" value="1"/>
</dbReference>
<gene>
    <name evidence="4" type="ORF">Ahy_B04g072639</name>
</gene>
<accession>A0A444ZNH2</accession>
<dbReference type="PANTHER" id="PTHR48047:SF182">
    <property type="entry name" value="GLYCOSYLTRANSFERASE"/>
    <property type="match status" value="1"/>
</dbReference>
<protein>
    <submittedName>
        <fullName evidence="4">Uncharacterized protein</fullName>
    </submittedName>
</protein>
<keyword evidence="2" id="KW-0328">Glycosyltransferase</keyword>
<evidence type="ECO:0000256" key="1">
    <source>
        <dbReference type="ARBA" id="ARBA00009995"/>
    </source>
</evidence>
<dbReference type="GO" id="GO:0035251">
    <property type="term" value="F:UDP-glucosyltransferase activity"/>
    <property type="evidence" value="ECO:0007669"/>
    <property type="project" value="TreeGrafter"/>
</dbReference>
<keyword evidence="2" id="KW-0808">Transferase</keyword>
<reference evidence="4 5" key="1">
    <citation type="submission" date="2019-01" db="EMBL/GenBank/DDBJ databases">
        <title>Sequencing of cultivated peanut Arachis hypogaea provides insights into genome evolution and oil improvement.</title>
        <authorList>
            <person name="Chen X."/>
        </authorList>
    </citation>
    <scope>NUCLEOTIDE SEQUENCE [LARGE SCALE GENOMIC DNA]</scope>
    <source>
        <strain evidence="5">cv. Fuhuasheng</strain>
        <tissue evidence="4">Leaves</tissue>
    </source>
</reference>
<dbReference type="EMBL" id="SDMP01000014">
    <property type="protein sequence ID" value="RYR15723.1"/>
    <property type="molecule type" value="Genomic_DNA"/>
</dbReference>
<dbReference type="SUPFAM" id="SSF53756">
    <property type="entry name" value="UDP-Glycosyltransferase/glycogen phosphorylase"/>
    <property type="match status" value="1"/>
</dbReference>
<dbReference type="AlphaFoldDB" id="A0A444ZNH2"/>
<name>A0A444ZNH2_ARAHY</name>
<dbReference type="STRING" id="3818.A0A444ZNH2"/>
<organism evidence="4 5">
    <name type="scientific">Arachis hypogaea</name>
    <name type="common">Peanut</name>
    <dbReference type="NCBI Taxonomy" id="3818"/>
    <lineage>
        <taxon>Eukaryota</taxon>
        <taxon>Viridiplantae</taxon>
        <taxon>Streptophyta</taxon>
        <taxon>Embryophyta</taxon>
        <taxon>Tracheophyta</taxon>
        <taxon>Spermatophyta</taxon>
        <taxon>Magnoliopsida</taxon>
        <taxon>eudicotyledons</taxon>
        <taxon>Gunneridae</taxon>
        <taxon>Pentapetalae</taxon>
        <taxon>rosids</taxon>
        <taxon>fabids</taxon>
        <taxon>Fabales</taxon>
        <taxon>Fabaceae</taxon>
        <taxon>Papilionoideae</taxon>
        <taxon>50 kb inversion clade</taxon>
        <taxon>dalbergioids sensu lato</taxon>
        <taxon>Dalbergieae</taxon>
        <taxon>Pterocarpus clade</taxon>
        <taxon>Arachis</taxon>
    </lineage>
</organism>
<dbReference type="PANTHER" id="PTHR48047">
    <property type="entry name" value="GLYCOSYLTRANSFERASE"/>
    <property type="match status" value="1"/>
</dbReference>
<comment type="caution">
    <text evidence="4">The sequence shown here is derived from an EMBL/GenBank/DDBJ whole genome shotgun (WGS) entry which is preliminary data.</text>
</comment>
<keyword evidence="5" id="KW-1185">Reference proteome</keyword>
<proteinExistence type="inferred from homology"/>